<reference evidence="3" key="1">
    <citation type="journal article" date="2019" name="Int. J. Syst. Evol. Microbiol.">
        <title>The Global Catalogue of Microorganisms (GCM) 10K type strain sequencing project: providing services to taxonomists for standard genome sequencing and annotation.</title>
        <authorList>
            <consortium name="The Broad Institute Genomics Platform"/>
            <consortium name="The Broad Institute Genome Sequencing Center for Infectious Disease"/>
            <person name="Wu L."/>
            <person name="Ma J."/>
        </authorList>
    </citation>
    <scope>NUCLEOTIDE SEQUENCE [LARGE SCALE GENOMIC DNA]</scope>
    <source>
        <strain evidence="3">JCM 30234</strain>
    </source>
</reference>
<evidence type="ECO:0000256" key="1">
    <source>
        <dbReference type="SAM" id="Phobius"/>
    </source>
</evidence>
<sequence length="117" mass="13303">MSFMELIMLFVLFLTLVFIAAGVIIYRKKPSMMRKPTLIGISALVLQILLILSLFFNKALVNVDEKIFNVVWWGIVLYGFIIGIKEVKNNILVSLLSIFLSILLTIYMALGLFIISM</sequence>
<dbReference type="RefSeq" id="WP_382359424.1">
    <property type="nucleotide sequence ID" value="NZ_JBHTGR010000042.1"/>
</dbReference>
<evidence type="ECO:0000313" key="2">
    <source>
        <dbReference type="EMBL" id="MFC7747550.1"/>
    </source>
</evidence>
<protein>
    <submittedName>
        <fullName evidence="2">Uncharacterized protein</fullName>
    </submittedName>
</protein>
<proteinExistence type="predicted"/>
<keyword evidence="1" id="KW-0812">Transmembrane</keyword>
<feature type="transmembrane region" description="Helical" evidence="1">
    <location>
        <begin position="38"/>
        <end position="55"/>
    </location>
</feature>
<evidence type="ECO:0000313" key="3">
    <source>
        <dbReference type="Proteomes" id="UP001596620"/>
    </source>
</evidence>
<keyword evidence="1" id="KW-1133">Transmembrane helix</keyword>
<keyword evidence="3" id="KW-1185">Reference proteome</keyword>
<name>A0ABW2UY25_9BACI</name>
<gene>
    <name evidence="2" type="ORF">ACFQU8_09950</name>
</gene>
<dbReference type="EMBL" id="JBHTGR010000042">
    <property type="protein sequence ID" value="MFC7747550.1"/>
    <property type="molecule type" value="Genomic_DNA"/>
</dbReference>
<keyword evidence="1" id="KW-0472">Membrane</keyword>
<feature type="transmembrane region" description="Helical" evidence="1">
    <location>
        <begin position="67"/>
        <end position="84"/>
    </location>
</feature>
<feature type="transmembrane region" description="Helical" evidence="1">
    <location>
        <begin position="6"/>
        <end position="26"/>
    </location>
</feature>
<accession>A0ABW2UY25</accession>
<feature type="transmembrane region" description="Helical" evidence="1">
    <location>
        <begin position="91"/>
        <end position="115"/>
    </location>
</feature>
<comment type="caution">
    <text evidence="2">The sequence shown here is derived from an EMBL/GenBank/DDBJ whole genome shotgun (WGS) entry which is preliminary data.</text>
</comment>
<organism evidence="2 3">
    <name type="scientific">Lentibacillus kimchii</name>
    <dbReference type="NCBI Taxonomy" id="1542911"/>
    <lineage>
        <taxon>Bacteria</taxon>
        <taxon>Bacillati</taxon>
        <taxon>Bacillota</taxon>
        <taxon>Bacilli</taxon>
        <taxon>Bacillales</taxon>
        <taxon>Bacillaceae</taxon>
        <taxon>Lentibacillus</taxon>
    </lineage>
</organism>
<dbReference type="Proteomes" id="UP001596620">
    <property type="component" value="Unassembled WGS sequence"/>
</dbReference>